<feature type="non-terminal residue" evidence="2">
    <location>
        <position position="147"/>
    </location>
</feature>
<protein>
    <submittedName>
        <fullName evidence="2">Uncharacterized protein</fullName>
    </submittedName>
</protein>
<comment type="caution">
    <text evidence="2">The sequence shown here is derived from an EMBL/GenBank/DDBJ whole genome shotgun (WGS) entry which is preliminary data.</text>
</comment>
<evidence type="ECO:0000313" key="3">
    <source>
        <dbReference type="Proteomes" id="UP001497623"/>
    </source>
</evidence>
<feature type="region of interest" description="Disordered" evidence="1">
    <location>
        <begin position="1"/>
        <end position="91"/>
    </location>
</feature>
<feature type="compositionally biased region" description="Polar residues" evidence="1">
    <location>
        <begin position="43"/>
        <end position="60"/>
    </location>
</feature>
<keyword evidence="3" id="KW-1185">Reference proteome</keyword>
<gene>
    <name evidence="2" type="ORF">MNOR_LOCUS18012</name>
</gene>
<organism evidence="2 3">
    <name type="scientific">Meganyctiphanes norvegica</name>
    <name type="common">Northern krill</name>
    <name type="synonym">Thysanopoda norvegica</name>
    <dbReference type="NCBI Taxonomy" id="48144"/>
    <lineage>
        <taxon>Eukaryota</taxon>
        <taxon>Metazoa</taxon>
        <taxon>Ecdysozoa</taxon>
        <taxon>Arthropoda</taxon>
        <taxon>Crustacea</taxon>
        <taxon>Multicrustacea</taxon>
        <taxon>Malacostraca</taxon>
        <taxon>Eumalacostraca</taxon>
        <taxon>Eucarida</taxon>
        <taxon>Euphausiacea</taxon>
        <taxon>Euphausiidae</taxon>
        <taxon>Meganyctiphanes</taxon>
    </lineage>
</organism>
<evidence type="ECO:0000256" key="1">
    <source>
        <dbReference type="SAM" id="MobiDB-lite"/>
    </source>
</evidence>
<dbReference type="Proteomes" id="UP001497623">
    <property type="component" value="Unassembled WGS sequence"/>
</dbReference>
<reference evidence="2 3" key="1">
    <citation type="submission" date="2024-05" db="EMBL/GenBank/DDBJ databases">
        <authorList>
            <person name="Wallberg A."/>
        </authorList>
    </citation>
    <scope>NUCLEOTIDE SEQUENCE [LARGE SCALE GENOMIC DNA]</scope>
</reference>
<sequence>MRQDPAPRRPRSLSVELKPFYSNTMLSQGTHRRCIPEEGSPAVTPQTPTEKSSPIANSPRASRARRKCEFYATESPTKPVAKTPSSGGQCVRFRSLSPWRRRRHLDTAPMDESHDALALLLLSLQMSPRQRLKDRSASWPGGRSSPA</sequence>
<dbReference type="AlphaFoldDB" id="A0AAV2QXH7"/>
<accession>A0AAV2QXH7</accession>
<dbReference type="EMBL" id="CAXKWB010012678">
    <property type="protein sequence ID" value="CAL4105099.1"/>
    <property type="molecule type" value="Genomic_DNA"/>
</dbReference>
<evidence type="ECO:0000313" key="2">
    <source>
        <dbReference type="EMBL" id="CAL4105099.1"/>
    </source>
</evidence>
<proteinExistence type="predicted"/>
<name>A0AAV2QXH7_MEGNR</name>